<protein>
    <recommendedName>
        <fullName evidence="1">FRG domain-containing protein</fullName>
    </recommendedName>
</protein>
<reference evidence="3" key="1">
    <citation type="submission" date="2019-06" db="EMBL/GenBank/DDBJ databases">
        <title>Gordonia isolated from sludge of a wastewater treatment plant.</title>
        <authorList>
            <person name="Tamura T."/>
            <person name="Aoyama K."/>
            <person name="Kang Y."/>
            <person name="Saito S."/>
            <person name="Akiyama N."/>
            <person name="Yazawa K."/>
            <person name="Gonoi T."/>
            <person name="Mikami Y."/>
        </authorList>
    </citation>
    <scope>NUCLEOTIDE SEQUENCE [LARGE SCALE GENOMIC DNA]</scope>
    <source>
        <strain evidence="3">NBRC 107696</strain>
    </source>
</reference>
<proteinExistence type="predicted"/>
<evidence type="ECO:0000259" key="1">
    <source>
        <dbReference type="SMART" id="SM00901"/>
    </source>
</evidence>
<dbReference type="OrthoDB" id="9816036at2"/>
<evidence type="ECO:0000313" key="2">
    <source>
        <dbReference type="EMBL" id="GEE00370.1"/>
    </source>
</evidence>
<dbReference type="Proteomes" id="UP000444960">
    <property type="component" value="Unassembled WGS sequence"/>
</dbReference>
<dbReference type="InterPro" id="IPR014966">
    <property type="entry name" value="FRG-dom"/>
</dbReference>
<dbReference type="Pfam" id="PF08867">
    <property type="entry name" value="FRG"/>
    <property type="match status" value="1"/>
</dbReference>
<dbReference type="AlphaFoldDB" id="A0A7I9V5N6"/>
<dbReference type="RefSeq" id="WP_161894272.1">
    <property type="nucleotide sequence ID" value="NZ_BJOV01000002.1"/>
</dbReference>
<accession>A0A7I9V5N6</accession>
<feature type="domain" description="FRG" evidence="1">
    <location>
        <begin position="38"/>
        <end position="145"/>
    </location>
</feature>
<sequence length="305" mass="34315">MASNNPKWSWWHQYEGPDQYRRRENLRAIWDLHSNYGDDVPWLWRGQANATYDLTPGMHTRIARAGTLTDDAVVAETERLLQVARHACLDIHEGVRLPDMALLARLQHHFAATPLLDVSLDPLVGLYMSTVDRDGVHSDQDGAVFAIKKPSHAISDFDSRSFRDVYESLPSAGGIAMYSAPDVSDRLRIQRGHFLLGRVDDTDDRVTIPLSIDRGKVQDSWIWARLGARGKKGPVPPASTDIAVFRTVGKFKPDLETWLENRSGLTRDFVYPTAWNQPHLDRFAQAHSRTAPATTSVQRPDSAEA</sequence>
<organism evidence="2 3">
    <name type="scientific">Gordonia spumicola</name>
    <dbReference type="NCBI Taxonomy" id="589161"/>
    <lineage>
        <taxon>Bacteria</taxon>
        <taxon>Bacillati</taxon>
        <taxon>Actinomycetota</taxon>
        <taxon>Actinomycetes</taxon>
        <taxon>Mycobacteriales</taxon>
        <taxon>Gordoniaceae</taxon>
        <taxon>Gordonia</taxon>
    </lineage>
</organism>
<name>A0A7I9V5N6_9ACTN</name>
<gene>
    <name evidence="2" type="ORF">nbrc107696_08160</name>
</gene>
<dbReference type="EMBL" id="BJOV01000002">
    <property type="protein sequence ID" value="GEE00370.1"/>
    <property type="molecule type" value="Genomic_DNA"/>
</dbReference>
<keyword evidence="3" id="KW-1185">Reference proteome</keyword>
<evidence type="ECO:0000313" key="3">
    <source>
        <dbReference type="Proteomes" id="UP000444960"/>
    </source>
</evidence>
<comment type="caution">
    <text evidence="2">The sequence shown here is derived from an EMBL/GenBank/DDBJ whole genome shotgun (WGS) entry which is preliminary data.</text>
</comment>
<dbReference type="SMART" id="SM00901">
    <property type="entry name" value="FRG"/>
    <property type="match status" value="1"/>
</dbReference>